<dbReference type="AlphaFoldDB" id="A0A9W6ZY57"/>
<keyword evidence="5" id="KW-0418">Kinase</keyword>
<feature type="region of interest" description="Disordered" evidence="9">
    <location>
        <begin position="263"/>
        <end position="290"/>
    </location>
</feature>
<evidence type="ECO:0000256" key="9">
    <source>
        <dbReference type="SAM" id="MobiDB-lite"/>
    </source>
</evidence>
<evidence type="ECO:0000313" key="12">
    <source>
        <dbReference type="Proteomes" id="UP001165082"/>
    </source>
</evidence>
<protein>
    <recommendedName>
        <fullName evidence="1">non-specific serine/threonine protein kinase</fullName>
        <ecNumber evidence="1">2.7.11.1</ecNumber>
    </recommendedName>
</protein>
<keyword evidence="3" id="KW-0808">Transferase</keyword>
<feature type="region of interest" description="Disordered" evidence="9">
    <location>
        <begin position="26"/>
        <end position="50"/>
    </location>
</feature>
<dbReference type="Gene3D" id="3.30.200.20">
    <property type="entry name" value="Phosphorylase Kinase, domain 1"/>
    <property type="match status" value="1"/>
</dbReference>
<evidence type="ECO:0000256" key="4">
    <source>
        <dbReference type="ARBA" id="ARBA00022741"/>
    </source>
</evidence>
<dbReference type="Proteomes" id="UP001165082">
    <property type="component" value="Unassembled WGS sequence"/>
</dbReference>
<evidence type="ECO:0000259" key="10">
    <source>
        <dbReference type="SMART" id="SM00090"/>
    </source>
</evidence>
<reference evidence="11" key="1">
    <citation type="submission" date="2022-07" db="EMBL/GenBank/DDBJ databases">
        <title>Genome analysis of Parmales, a sister group of diatoms, reveals the evolutionary specialization of diatoms from phago-mixotrophs to photoautotrophs.</title>
        <authorList>
            <person name="Ban H."/>
            <person name="Sato S."/>
            <person name="Yoshikawa S."/>
            <person name="Kazumasa Y."/>
            <person name="Nakamura Y."/>
            <person name="Ichinomiya M."/>
            <person name="Saitoh K."/>
            <person name="Sato N."/>
            <person name="Blanc-Mathieu R."/>
            <person name="Endo H."/>
            <person name="Kuwata A."/>
            <person name="Ogata H."/>
        </authorList>
    </citation>
    <scope>NUCLEOTIDE SEQUENCE</scope>
</reference>
<feature type="compositionally biased region" description="Acidic residues" evidence="9">
    <location>
        <begin position="80"/>
        <end position="97"/>
    </location>
</feature>
<dbReference type="GO" id="GO:0004674">
    <property type="term" value="F:protein serine/threonine kinase activity"/>
    <property type="evidence" value="ECO:0007669"/>
    <property type="project" value="UniProtKB-KW"/>
</dbReference>
<sequence length="600" mass="65980">MSAWCNPPSTGSSQVPPTLASILAEEEAKKTTSSSSFAHSLPSTAEDEEEQLRLALAISASLASDENGGAEAATSKTDFFEVEGNADDEGDDEDDDGSLALARKLAADLPDPSPSSEDESLALAHALLAQDKFEYEQFQSRNRSGDKNMKVQVEYFRGSAAADGDGAEDSPPERFGANDSERYNILYGCSQEVEDDEEVYKMNDNNTGNKFMRVGDNVVNSKTGEVLTKHDPKLKMGSNANKLQLGKEAKIGNAAYNKLKRDMGKGRRKGVAAHGHGRAEEIGGGKTHSGALDSSTLQVIRKAIDKGYIDVCHGVVREGKEGIVLYAEGGGGERRGGSMEEDGLGGPFLPNYTPAHCCVKVYKRIVAFKNRGDYVDGDVRYYKKRFSDVDKRDQLTLWAEKEFRNMTRAFVGGVCCPRPVMTKENVCMMTFLGNDGFPAPTLKEYNLLLCETKQIREQVKSKVDEDLEGETSMDVGKRRIVIIDFAQSVQREHPNWRDLLERDIARVVDFFEKFIHTPSPAVLMDIVLDKEGVHEDEGDEEEGGWVDIVSEEDGEVGEEGEFVDLGGSTTTSVRKRGWRHRRVMVDDKKTHAEVIALCGS</sequence>
<evidence type="ECO:0000256" key="1">
    <source>
        <dbReference type="ARBA" id="ARBA00012513"/>
    </source>
</evidence>
<keyword evidence="4" id="KW-0547">Nucleotide-binding</keyword>
<feature type="domain" description="RIO kinase" evidence="10">
    <location>
        <begin position="281"/>
        <end position="529"/>
    </location>
</feature>
<name>A0A9W6ZY57_9STRA</name>
<dbReference type="InterPro" id="IPR051272">
    <property type="entry name" value="RIO-type_Ser/Thr_kinase"/>
</dbReference>
<feature type="region of interest" description="Disordered" evidence="9">
    <location>
        <begin position="63"/>
        <end position="119"/>
    </location>
</feature>
<dbReference type="PANTHER" id="PTHR45723">
    <property type="entry name" value="SERINE/THREONINE-PROTEIN KINASE RIO1"/>
    <property type="match status" value="1"/>
</dbReference>
<accession>A0A9W6ZY57</accession>
<comment type="catalytic activity">
    <reaction evidence="8">
        <text>L-seryl-[protein] + ATP = O-phospho-L-seryl-[protein] + ADP + H(+)</text>
        <dbReference type="Rhea" id="RHEA:17989"/>
        <dbReference type="Rhea" id="RHEA-COMP:9863"/>
        <dbReference type="Rhea" id="RHEA-COMP:11604"/>
        <dbReference type="ChEBI" id="CHEBI:15378"/>
        <dbReference type="ChEBI" id="CHEBI:29999"/>
        <dbReference type="ChEBI" id="CHEBI:30616"/>
        <dbReference type="ChEBI" id="CHEBI:83421"/>
        <dbReference type="ChEBI" id="CHEBI:456216"/>
        <dbReference type="EC" id="2.7.11.1"/>
    </reaction>
</comment>
<dbReference type="InterPro" id="IPR018934">
    <property type="entry name" value="RIO_dom"/>
</dbReference>
<dbReference type="SMART" id="SM00090">
    <property type="entry name" value="RIO"/>
    <property type="match status" value="1"/>
</dbReference>
<dbReference type="GO" id="GO:0005524">
    <property type="term" value="F:ATP binding"/>
    <property type="evidence" value="ECO:0007669"/>
    <property type="project" value="UniProtKB-KW"/>
</dbReference>
<dbReference type="Gene3D" id="1.10.510.10">
    <property type="entry name" value="Transferase(Phosphotransferase) domain 1"/>
    <property type="match status" value="1"/>
</dbReference>
<keyword evidence="12" id="KW-1185">Reference proteome</keyword>
<dbReference type="EMBL" id="BRXZ01003620">
    <property type="protein sequence ID" value="GMH58599.1"/>
    <property type="molecule type" value="Genomic_DNA"/>
</dbReference>
<dbReference type="EC" id="2.7.11.1" evidence="1"/>
<dbReference type="InterPro" id="IPR000687">
    <property type="entry name" value="RIO_kinase"/>
</dbReference>
<keyword evidence="2" id="KW-0723">Serine/threonine-protein kinase</keyword>
<evidence type="ECO:0000256" key="8">
    <source>
        <dbReference type="ARBA" id="ARBA00048679"/>
    </source>
</evidence>
<evidence type="ECO:0000256" key="3">
    <source>
        <dbReference type="ARBA" id="ARBA00022679"/>
    </source>
</evidence>
<evidence type="ECO:0000256" key="7">
    <source>
        <dbReference type="ARBA" id="ARBA00047899"/>
    </source>
</evidence>
<evidence type="ECO:0000256" key="2">
    <source>
        <dbReference type="ARBA" id="ARBA00022527"/>
    </source>
</evidence>
<evidence type="ECO:0000256" key="5">
    <source>
        <dbReference type="ARBA" id="ARBA00022777"/>
    </source>
</evidence>
<dbReference type="Pfam" id="PF01163">
    <property type="entry name" value="RIO1"/>
    <property type="match status" value="1"/>
</dbReference>
<keyword evidence="6" id="KW-0067">ATP-binding</keyword>
<organism evidence="11 12">
    <name type="scientific">Triparma retinervis</name>
    <dbReference type="NCBI Taxonomy" id="2557542"/>
    <lineage>
        <taxon>Eukaryota</taxon>
        <taxon>Sar</taxon>
        <taxon>Stramenopiles</taxon>
        <taxon>Ochrophyta</taxon>
        <taxon>Bolidophyceae</taxon>
        <taxon>Parmales</taxon>
        <taxon>Triparmaceae</taxon>
        <taxon>Triparma</taxon>
    </lineage>
</organism>
<evidence type="ECO:0000313" key="11">
    <source>
        <dbReference type="EMBL" id="GMH58599.1"/>
    </source>
</evidence>
<proteinExistence type="predicted"/>
<gene>
    <name evidence="11" type="ORF">TrRE_jg8304</name>
</gene>
<evidence type="ECO:0000256" key="6">
    <source>
        <dbReference type="ARBA" id="ARBA00022840"/>
    </source>
</evidence>
<comment type="catalytic activity">
    <reaction evidence="7">
        <text>L-threonyl-[protein] + ATP = O-phospho-L-threonyl-[protein] + ADP + H(+)</text>
        <dbReference type="Rhea" id="RHEA:46608"/>
        <dbReference type="Rhea" id="RHEA-COMP:11060"/>
        <dbReference type="Rhea" id="RHEA-COMP:11605"/>
        <dbReference type="ChEBI" id="CHEBI:15378"/>
        <dbReference type="ChEBI" id="CHEBI:30013"/>
        <dbReference type="ChEBI" id="CHEBI:30616"/>
        <dbReference type="ChEBI" id="CHEBI:61977"/>
        <dbReference type="ChEBI" id="CHEBI:456216"/>
        <dbReference type="EC" id="2.7.11.1"/>
    </reaction>
</comment>
<comment type="caution">
    <text evidence="11">The sequence shown here is derived from an EMBL/GenBank/DDBJ whole genome shotgun (WGS) entry which is preliminary data.</text>
</comment>
<dbReference type="OrthoDB" id="205248at2759"/>